<feature type="compositionally biased region" description="Low complexity" evidence="1">
    <location>
        <begin position="222"/>
        <end position="239"/>
    </location>
</feature>
<dbReference type="OrthoDB" id="10262580at2759"/>
<dbReference type="Gene3D" id="2.60.40.150">
    <property type="entry name" value="C2 domain"/>
    <property type="match status" value="1"/>
</dbReference>
<dbReference type="AlphaFoldDB" id="D2UY33"/>
<dbReference type="GO" id="GO:0016301">
    <property type="term" value="F:kinase activity"/>
    <property type="evidence" value="ECO:0007669"/>
    <property type="project" value="UniProtKB-KW"/>
</dbReference>
<accession>D2UY33</accession>
<evidence type="ECO:0000259" key="2">
    <source>
        <dbReference type="PROSITE" id="PS50004"/>
    </source>
</evidence>
<dbReference type="InParanoid" id="D2UY33"/>
<evidence type="ECO:0000256" key="1">
    <source>
        <dbReference type="SAM" id="MobiDB-lite"/>
    </source>
</evidence>
<dbReference type="EMBL" id="GG738845">
    <property type="protein sequence ID" value="EFC50403.1"/>
    <property type="molecule type" value="Genomic_DNA"/>
</dbReference>
<sequence length="578" mass="66657">MNHLTEEDKNYYLCNVMVHEIHDTLHSLHDIAEDKVVKGEELSTKEVQFIKDLTEQYSTSLEDILPELESMTQSKDHVIIMDSVVEDGNSNSKKKMEFMELKNNLHALSLDIISKFENTHIAMVNEQFLYYCVVIVDNMKIRHLFLTSYRIYLTSQDLTIKKVIELYDLLKISKIQNENITISIIGNRGMNIFSTDIAKLRDELFKATDLYKTPLQDTNHGNNTATTSTMNISNNNITSPNSEDGVKIQVLIRKADKLRPSPKKRQDNPIFYMGIGNPEHFGQNRDERLKSISVKSGRSPEWNEQYNLTIYPNNELLLDVRLYSKVGATKNDFAYGVVNIPLKEILFPNDSNEMKPELKGKWEIWCGMSKTDNSRKEVIGDLYATIKLESQVLPEWLNSQKQVFQLPLICLYNRFVIFENCNEVPYVYGNISDEKSEIVGIVQQSSNNLTNLIDTKNRKKIYTLEKSSFLKKEYTIRDAQGHVFAKCFHKMKTIRKKKIRMYLVNGEYLYSMEGGCFDDKKNNNEALILNSLGYPVASVLFGDKINPRGNMMIVTVLDSLVDRPLLVTFCLYVLRTSN</sequence>
<dbReference type="VEuPathDB" id="AmoebaDB:NAEGRDRAFT_77752"/>
<dbReference type="InterPro" id="IPR035892">
    <property type="entry name" value="C2_domain_sf"/>
</dbReference>
<dbReference type="RefSeq" id="XP_002683147.1">
    <property type="nucleotide sequence ID" value="XM_002683101.1"/>
</dbReference>
<keyword evidence="3" id="KW-0808">Transferase</keyword>
<gene>
    <name evidence="3" type="ORF">NAEGRDRAFT_77752</name>
</gene>
<evidence type="ECO:0000313" key="3">
    <source>
        <dbReference type="EMBL" id="EFC50403.1"/>
    </source>
</evidence>
<evidence type="ECO:0000313" key="4">
    <source>
        <dbReference type="Proteomes" id="UP000006671"/>
    </source>
</evidence>
<feature type="domain" description="C2" evidence="2">
    <location>
        <begin position="229"/>
        <end position="355"/>
    </location>
</feature>
<dbReference type="InterPro" id="IPR000008">
    <property type="entry name" value="C2_dom"/>
</dbReference>
<feature type="region of interest" description="Disordered" evidence="1">
    <location>
        <begin position="216"/>
        <end position="239"/>
    </location>
</feature>
<dbReference type="CDD" id="cd00030">
    <property type="entry name" value="C2"/>
    <property type="match status" value="1"/>
</dbReference>
<reference evidence="3 4" key="1">
    <citation type="journal article" date="2010" name="Cell">
        <title>The genome of Naegleria gruberi illuminates early eukaryotic versatility.</title>
        <authorList>
            <person name="Fritz-Laylin L.K."/>
            <person name="Prochnik S.E."/>
            <person name="Ginger M.L."/>
            <person name="Dacks J.B."/>
            <person name="Carpenter M.L."/>
            <person name="Field M.C."/>
            <person name="Kuo A."/>
            <person name="Paredez A."/>
            <person name="Chapman J."/>
            <person name="Pham J."/>
            <person name="Shu S."/>
            <person name="Neupane R."/>
            <person name="Cipriano M."/>
            <person name="Mancuso J."/>
            <person name="Tu H."/>
            <person name="Salamov A."/>
            <person name="Lindquist E."/>
            <person name="Shapiro H."/>
            <person name="Lucas S."/>
            <person name="Grigoriev I.V."/>
            <person name="Cande W.Z."/>
            <person name="Fulton C."/>
            <person name="Rokhsar D.S."/>
            <person name="Dawson S.C."/>
        </authorList>
    </citation>
    <scope>NUCLEOTIDE SEQUENCE [LARGE SCALE GENOMIC DNA]</scope>
    <source>
        <strain evidence="3 4">NEG-M</strain>
    </source>
</reference>
<proteinExistence type="predicted"/>
<dbReference type="SUPFAM" id="SSF49562">
    <property type="entry name" value="C2 domain (Calcium/lipid-binding domain, CaLB)"/>
    <property type="match status" value="1"/>
</dbReference>
<dbReference type="PROSITE" id="PS50004">
    <property type="entry name" value="C2"/>
    <property type="match status" value="1"/>
</dbReference>
<dbReference type="GeneID" id="8863963"/>
<organism evidence="4">
    <name type="scientific">Naegleria gruberi</name>
    <name type="common">Amoeba</name>
    <dbReference type="NCBI Taxonomy" id="5762"/>
    <lineage>
        <taxon>Eukaryota</taxon>
        <taxon>Discoba</taxon>
        <taxon>Heterolobosea</taxon>
        <taxon>Tetramitia</taxon>
        <taxon>Eutetramitia</taxon>
        <taxon>Vahlkampfiidae</taxon>
        <taxon>Naegleria</taxon>
    </lineage>
</organism>
<dbReference type="Pfam" id="PF00168">
    <property type="entry name" value="C2"/>
    <property type="match status" value="1"/>
</dbReference>
<protein>
    <submittedName>
        <fullName evidence="3">Histidine kinase</fullName>
    </submittedName>
</protein>
<name>D2UY33_NAEGR</name>
<dbReference type="KEGG" id="ngr:NAEGRDRAFT_77752"/>
<dbReference type="Proteomes" id="UP000006671">
    <property type="component" value="Unassembled WGS sequence"/>
</dbReference>
<keyword evidence="4" id="KW-1185">Reference proteome</keyword>
<keyword evidence="3" id="KW-0418">Kinase</keyword>